<reference evidence="1 3" key="1">
    <citation type="journal article" date="2023" name="Microb. Genom.">
        <title>Mesoterricola silvestris gen. nov., sp. nov., Mesoterricola sediminis sp. nov., Geothrix oryzae sp. nov., Geothrix edaphica sp. nov., Geothrix rubra sp. nov., and Geothrix limicola sp. nov., six novel members of Acidobacteriota isolated from soils.</title>
        <authorList>
            <person name="Weisberg A.J."/>
            <person name="Pearce E."/>
            <person name="Kramer C.G."/>
            <person name="Chang J.H."/>
            <person name="Clarke C.R."/>
        </authorList>
    </citation>
    <scope>NUCLEOTIDE SEQUENCE</scope>
    <source>
        <strain evidence="2 3">NB05-1H</strain>
        <strain evidence="1">NRRL_B-16521</strain>
    </source>
</reference>
<accession>A0AAP6EGA1</accession>
<dbReference type="Proteomes" id="UP001272987">
    <property type="component" value="Unassembled WGS sequence"/>
</dbReference>
<protein>
    <submittedName>
        <fullName evidence="1">Uncharacterized protein</fullName>
    </submittedName>
</protein>
<dbReference type="EMBL" id="JARAWP010000001">
    <property type="protein sequence ID" value="MDX3016523.1"/>
    <property type="molecule type" value="Genomic_DNA"/>
</dbReference>
<keyword evidence="3" id="KW-1185">Reference proteome</keyword>
<evidence type="ECO:0000313" key="4">
    <source>
        <dbReference type="Proteomes" id="UP001282288"/>
    </source>
</evidence>
<comment type="caution">
    <text evidence="1">The sequence shown here is derived from an EMBL/GenBank/DDBJ whole genome shotgun (WGS) entry which is preliminary data.</text>
</comment>
<dbReference type="RefSeq" id="WP_040835623.1">
    <property type="nucleotide sequence ID" value="NZ_BCMK01000011.1"/>
</dbReference>
<evidence type="ECO:0000313" key="1">
    <source>
        <dbReference type="EMBL" id="MDX2961609.1"/>
    </source>
</evidence>
<evidence type="ECO:0000313" key="2">
    <source>
        <dbReference type="EMBL" id="MDX3016523.1"/>
    </source>
</evidence>
<organism evidence="1 4">
    <name type="scientific">Streptomyces acidiscabies</name>
    <dbReference type="NCBI Taxonomy" id="42234"/>
    <lineage>
        <taxon>Bacteria</taxon>
        <taxon>Bacillati</taxon>
        <taxon>Actinomycetota</taxon>
        <taxon>Actinomycetes</taxon>
        <taxon>Kitasatosporales</taxon>
        <taxon>Streptomycetaceae</taxon>
        <taxon>Streptomyces</taxon>
    </lineage>
</organism>
<dbReference type="GeneID" id="69804417"/>
<dbReference type="EMBL" id="JARAWC010000012">
    <property type="protein sequence ID" value="MDX2961609.1"/>
    <property type="molecule type" value="Genomic_DNA"/>
</dbReference>
<dbReference type="AlphaFoldDB" id="A0AAP6EGA1"/>
<sequence length="179" mass="18715">MPVGRPAAYGAVRISVCFLPHDDSGRSAVLWRSDTAHGTALVSAARYDEEAVACGHPSGLLPCDEHLRMDPERPEHQPLLEHADVLVTGELLRFEAALRRVDALLARHPGCLVAAVPGPGAGCVIGVRDALGSVRFLWPERGAGGAPASPGVVASVVHAWTAAGRAPDALRSVVPLPRP</sequence>
<gene>
    <name evidence="1" type="ORF">PV399_18075</name>
    <name evidence="2" type="ORF">PV666_01300</name>
</gene>
<name>A0AAP6EGA1_9ACTN</name>
<evidence type="ECO:0000313" key="3">
    <source>
        <dbReference type="Proteomes" id="UP001272987"/>
    </source>
</evidence>
<dbReference type="Proteomes" id="UP001282288">
    <property type="component" value="Unassembled WGS sequence"/>
</dbReference>
<proteinExistence type="predicted"/>